<sequence>MSPDHMQQSADTTNDMFPPGLEDGLSVTSSFPTKDPLVLGLVEALHSLLSGYLSSIRATLEMKHILLLLIKTFHDLCEQMAFEKDAWLQEIRETVDQQGSSPKTTREQTGAIIADKIKAAPWGLTKRPDQSRSDTAHTILAIYKAVVVFVKALEAGLEQRAQQGFDLKKYDVEEMQSEEEEEEEDDAQAAHMVAKVPKIIIHPPKPPKSDTASPPAPSSSRKTPGKGSGNYNHGMFTVWTIAEWVHLLKLYWENPTLMGKQMAQMHNDGYWVPKGRTVKRSTDSVRQQYKKLMGKGTKEETIGKIPEKIRELEGRVTEVGRRGGDGEEEGV</sequence>
<evidence type="ECO:0000256" key="1">
    <source>
        <dbReference type="SAM" id="MobiDB-lite"/>
    </source>
</evidence>
<evidence type="ECO:0000313" key="2">
    <source>
        <dbReference type="EMBL" id="KAF2163666.1"/>
    </source>
</evidence>
<dbReference type="EMBL" id="ML993607">
    <property type="protein sequence ID" value="KAF2163666.1"/>
    <property type="molecule type" value="Genomic_DNA"/>
</dbReference>
<proteinExistence type="predicted"/>
<keyword evidence="3" id="KW-1185">Reference proteome</keyword>
<reference evidence="2" key="1">
    <citation type="journal article" date="2020" name="Stud. Mycol.">
        <title>101 Dothideomycetes genomes: a test case for predicting lifestyles and emergence of pathogens.</title>
        <authorList>
            <person name="Haridas S."/>
            <person name="Albert R."/>
            <person name="Binder M."/>
            <person name="Bloem J."/>
            <person name="Labutti K."/>
            <person name="Salamov A."/>
            <person name="Andreopoulos B."/>
            <person name="Baker S."/>
            <person name="Barry K."/>
            <person name="Bills G."/>
            <person name="Bluhm B."/>
            <person name="Cannon C."/>
            <person name="Castanera R."/>
            <person name="Culley D."/>
            <person name="Daum C."/>
            <person name="Ezra D."/>
            <person name="Gonzalez J."/>
            <person name="Henrissat B."/>
            <person name="Kuo A."/>
            <person name="Liang C."/>
            <person name="Lipzen A."/>
            <person name="Lutzoni F."/>
            <person name="Magnuson J."/>
            <person name="Mondo S."/>
            <person name="Nolan M."/>
            <person name="Ohm R."/>
            <person name="Pangilinan J."/>
            <person name="Park H.-J."/>
            <person name="Ramirez L."/>
            <person name="Alfaro M."/>
            <person name="Sun H."/>
            <person name="Tritt A."/>
            <person name="Yoshinaga Y."/>
            <person name="Zwiers L.-H."/>
            <person name="Turgeon B."/>
            <person name="Goodwin S."/>
            <person name="Spatafora J."/>
            <person name="Crous P."/>
            <person name="Grigoriev I."/>
        </authorList>
    </citation>
    <scope>NUCLEOTIDE SEQUENCE</scope>
    <source>
        <strain evidence="2">ATCC 36951</strain>
    </source>
</reference>
<dbReference type="Proteomes" id="UP000799537">
    <property type="component" value="Unassembled WGS sequence"/>
</dbReference>
<protein>
    <submittedName>
        <fullName evidence="2">Uncharacterized protein</fullName>
    </submittedName>
</protein>
<organism evidence="2 3">
    <name type="scientific">Zasmidium cellare ATCC 36951</name>
    <dbReference type="NCBI Taxonomy" id="1080233"/>
    <lineage>
        <taxon>Eukaryota</taxon>
        <taxon>Fungi</taxon>
        <taxon>Dikarya</taxon>
        <taxon>Ascomycota</taxon>
        <taxon>Pezizomycotina</taxon>
        <taxon>Dothideomycetes</taxon>
        <taxon>Dothideomycetidae</taxon>
        <taxon>Mycosphaerellales</taxon>
        <taxon>Mycosphaerellaceae</taxon>
        <taxon>Zasmidium</taxon>
    </lineage>
</organism>
<name>A0A6A6CE15_ZASCE</name>
<dbReference type="GeneID" id="54561131"/>
<gene>
    <name evidence="2" type="ORF">M409DRAFT_25854</name>
</gene>
<feature type="region of interest" description="Disordered" evidence="1">
    <location>
        <begin position="200"/>
        <end position="229"/>
    </location>
</feature>
<feature type="compositionally biased region" description="Polar residues" evidence="1">
    <location>
        <begin position="1"/>
        <end position="15"/>
    </location>
</feature>
<dbReference type="RefSeq" id="XP_033664555.1">
    <property type="nucleotide sequence ID" value="XM_033807859.1"/>
</dbReference>
<feature type="region of interest" description="Disordered" evidence="1">
    <location>
        <begin position="1"/>
        <end position="24"/>
    </location>
</feature>
<dbReference type="AlphaFoldDB" id="A0A6A6CE15"/>
<accession>A0A6A6CE15</accession>
<feature type="compositionally biased region" description="Low complexity" evidence="1">
    <location>
        <begin position="209"/>
        <end position="222"/>
    </location>
</feature>
<evidence type="ECO:0000313" key="3">
    <source>
        <dbReference type="Proteomes" id="UP000799537"/>
    </source>
</evidence>